<dbReference type="Gene3D" id="3.30.450.20">
    <property type="entry name" value="PAS domain"/>
    <property type="match status" value="1"/>
</dbReference>
<keyword evidence="8" id="KW-0418">Kinase</keyword>
<evidence type="ECO:0000256" key="4">
    <source>
        <dbReference type="ARBA" id="ARBA00022989"/>
    </source>
</evidence>
<comment type="subcellular location">
    <subcellularLocation>
        <location evidence="1">Cell membrane</location>
        <topology evidence="1">Multi-pass membrane protein</topology>
    </subcellularLocation>
</comment>
<evidence type="ECO:0000313" key="8">
    <source>
        <dbReference type="EMBL" id="NML44602.1"/>
    </source>
</evidence>
<keyword evidence="2" id="KW-1003">Cell membrane</keyword>
<name>A0A848H4B8_9BURK</name>
<feature type="signal peptide" evidence="6">
    <location>
        <begin position="1"/>
        <end position="23"/>
    </location>
</feature>
<evidence type="ECO:0000313" key="9">
    <source>
        <dbReference type="Proteomes" id="UP000541185"/>
    </source>
</evidence>
<keyword evidence="6" id="KW-0732">Signal</keyword>
<proteinExistence type="predicted"/>
<evidence type="ECO:0000256" key="5">
    <source>
        <dbReference type="ARBA" id="ARBA00023136"/>
    </source>
</evidence>
<dbReference type="InterPro" id="IPR033480">
    <property type="entry name" value="sCache_2"/>
</dbReference>
<keyword evidence="4" id="KW-1133">Transmembrane helix</keyword>
<keyword evidence="9" id="KW-1185">Reference proteome</keyword>
<dbReference type="SMART" id="SM01049">
    <property type="entry name" value="Cache_2"/>
    <property type="match status" value="1"/>
</dbReference>
<dbReference type="AlphaFoldDB" id="A0A848H4B8"/>
<evidence type="ECO:0000259" key="7">
    <source>
        <dbReference type="SMART" id="SM01049"/>
    </source>
</evidence>
<reference evidence="8 9" key="1">
    <citation type="submission" date="2020-04" db="EMBL/GenBank/DDBJ databases">
        <title>Ramlibacter sp. G-1-2-2 isolated from soil.</title>
        <authorList>
            <person name="Dahal R.H."/>
        </authorList>
    </citation>
    <scope>NUCLEOTIDE SEQUENCE [LARGE SCALE GENOMIC DNA]</scope>
    <source>
        <strain evidence="8 9">G-1-2-2</strain>
    </source>
</reference>
<feature type="domain" description="Single Cache" evidence="7">
    <location>
        <begin position="36"/>
        <end position="111"/>
    </location>
</feature>
<sequence>MSKSLKSGLAVALFCAVQGLATAAAPALPEHGSEAEAQVMVTKAVALIKSAGPESAYKTFTENPGATFKDRDLYIFVYDFDGNCLAQGANAKMVGKNLLELKDIDGKPLIKDQIALVKAKGSGWYGPYRFNNPVTNKVETKKSYCMRGAGDSYVCAGVYSGQQ</sequence>
<organism evidence="8 9">
    <name type="scientific">Ramlibacter agri</name>
    <dbReference type="NCBI Taxonomy" id="2728837"/>
    <lineage>
        <taxon>Bacteria</taxon>
        <taxon>Pseudomonadati</taxon>
        <taxon>Pseudomonadota</taxon>
        <taxon>Betaproteobacteria</taxon>
        <taxon>Burkholderiales</taxon>
        <taxon>Comamonadaceae</taxon>
        <taxon>Ramlibacter</taxon>
    </lineage>
</organism>
<dbReference type="Pfam" id="PF17200">
    <property type="entry name" value="sCache_2"/>
    <property type="match status" value="1"/>
</dbReference>
<evidence type="ECO:0000256" key="2">
    <source>
        <dbReference type="ARBA" id="ARBA00022475"/>
    </source>
</evidence>
<evidence type="ECO:0000256" key="6">
    <source>
        <dbReference type="SAM" id="SignalP"/>
    </source>
</evidence>
<evidence type="ECO:0000256" key="1">
    <source>
        <dbReference type="ARBA" id="ARBA00004651"/>
    </source>
</evidence>
<dbReference type="EMBL" id="JABBFX010000001">
    <property type="protein sequence ID" value="NML44602.1"/>
    <property type="molecule type" value="Genomic_DNA"/>
</dbReference>
<comment type="caution">
    <text evidence="8">The sequence shown here is derived from an EMBL/GenBank/DDBJ whole genome shotgun (WGS) entry which is preliminary data.</text>
</comment>
<gene>
    <name evidence="8" type="ORF">HHL11_12620</name>
</gene>
<feature type="chain" id="PRO_5032696979" evidence="6">
    <location>
        <begin position="24"/>
        <end position="163"/>
    </location>
</feature>
<accession>A0A848H4B8</accession>
<dbReference type="Proteomes" id="UP000541185">
    <property type="component" value="Unassembled WGS sequence"/>
</dbReference>
<dbReference type="GO" id="GO:0005886">
    <property type="term" value="C:plasma membrane"/>
    <property type="evidence" value="ECO:0007669"/>
    <property type="project" value="UniProtKB-SubCell"/>
</dbReference>
<keyword evidence="3" id="KW-0812">Transmembrane</keyword>
<protein>
    <submittedName>
        <fullName evidence="8">Histidine kinase</fullName>
    </submittedName>
</protein>
<dbReference type="GO" id="GO:0016301">
    <property type="term" value="F:kinase activity"/>
    <property type="evidence" value="ECO:0007669"/>
    <property type="project" value="UniProtKB-KW"/>
</dbReference>
<evidence type="ECO:0000256" key="3">
    <source>
        <dbReference type="ARBA" id="ARBA00022692"/>
    </source>
</evidence>
<keyword evidence="8" id="KW-0808">Transferase</keyword>
<dbReference type="RefSeq" id="WP_169418720.1">
    <property type="nucleotide sequence ID" value="NZ_JABBFX010000001.1"/>
</dbReference>
<keyword evidence="5" id="KW-0472">Membrane</keyword>